<comment type="caution">
    <text evidence="9">The sequence shown here is derived from an EMBL/GenBank/DDBJ whole genome shotgun (WGS) entry which is preliminary data.</text>
</comment>
<evidence type="ECO:0000256" key="2">
    <source>
        <dbReference type="ARBA" id="ARBA00004496"/>
    </source>
</evidence>
<keyword evidence="6" id="KW-0489">Methyltransferase</keyword>
<evidence type="ECO:0000256" key="3">
    <source>
        <dbReference type="ARBA" id="ARBA00011914"/>
    </source>
</evidence>
<dbReference type="InterPro" id="IPR019410">
    <property type="entry name" value="Methyltransf_16"/>
</dbReference>
<dbReference type="EC" id="2.1.1.60" evidence="3"/>
<evidence type="ECO:0000313" key="9">
    <source>
        <dbReference type="EMBL" id="RUS73242.1"/>
    </source>
</evidence>
<evidence type="ECO:0000313" key="10">
    <source>
        <dbReference type="Proteomes" id="UP000271974"/>
    </source>
</evidence>
<dbReference type="PANTHER" id="PTHR13539">
    <property type="entry name" value="CALMODULIN-LYSINE N-METHYLTRANSFERASE"/>
    <property type="match status" value="1"/>
</dbReference>
<keyword evidence="8" id="KW-0539">Nucleus</keyword>
<dbReference type="Proteomes" id="UP000271974">
    <property type="component" value="Unassembled WGS sequence"/>
</dbReference>
<dbReference type="AlphaFoldDB" id="A0A433SVD9"/>
<dbReference type="OrthoDB" id="413520at2759"/>
<evidence type="ECO:0000256" key="6">
    <source>
        <dbReference type="ARBA" id="ARBA00022603"/>
    </source>
</evidence>
<protein>
    <recommendedName>
        <fullName evidence="4">Calmodulin-lysine N-methyltransferase</fullName>
        <ecNumber evidence="3">2.1.1.60</ecNumber>
    </recommendedName>
</protein>
<sequence length="292" mass="32673">MELSKKKETARKRWKILAQVLQQGTCADIAENNVSVRRFQTFGLLSTTVQTGKSETGGTWHSYTCDRVPELRMKIRHLDSAISAERLNGFNNTGNVCVWPSEEILAFYCMQHVQDFKGQSVCELGGGMTCLAGVALGVCSEASHIEITDGNEESVRNLQYIIDANDFGKTSVAARVVRWGEQKLEPELCNAFDTVICADCLFFDSGRESLAVLIYDLLKPGGKALIFAPSRGKTFHAFAKIAQSMFTVSEEEKYDTDVWNIHTKLTEEASDTYDENLHYPLMLTLKRNISEM</sequence>
<name>A0A433SVD9_ELYCH</name>
<gene>
    <name evidence="9" type="ORF">EGW08_019001</name>
</gene>
<dbReference type="STRING" id="188477.A0A433SVD9"/>
<dbReference type="InterPro" id="IPR029063">
    <property type="entry name" value="SAM-dependent_MTases_sf"/>
</dbReference>
<reference evidence="9 10" key="1">
    <citation type="submission" date="2019-01" db="EMBL/GenBank/DDBJ databases">
        <title>A draft genome assembly of the solar-powered sea slug Elysia chlorotica.</title>
        <authorList>
            <person name="Cai H."/>
            <person name="Li Q."/>
            <person name="Fang X."/>
            <person name="Li J."/>
            <person name="Curtis N.E."/>
            <person name="Altenburger A."/>
            <person name="Shibata T."/>
            <person name="Feng M."/>
            <person name="Maeda T."/>
            <person name="Schwartz J.A."/>
            <person name="Shigenobu S."/>
            <person name="Lundholm N."/>
            <person name="Nishiyama T."/>
            <person name="Yang H."/>
            <person name="Hasebe M."/>
            <person name="Li S."/>
            <person name="Pierce S.K."/>
            <person name="Wang J."/>
        </authorList>
    </citation>
    <scope>NUCLEOTIDE SEQUENCE [LARGE SCALE GENOMIC DNA]</scope>
    <source>
        <strain evidence="9">EC2010</strain>
        <tissue evidence="9">Whole organism of an adult</tissue>
    </source>
</reference>
<comment type="subcellular location">
    <subcellularLocation>
        <location evidence="2">Cytoplasm</location>
    </subcellularLocation>
    <subcellularLocation>
        <location evidence="1">Nucleus</location>
    </subcellularLocation>
</comment>
<keyword evidence="10" id="KW-1185">Reference proteome</keyword>
<dbReference type="SUPFAM" id="SSF53335">
    <property type="entry name" value="S-adenosyl-L-methionine-dependent methyltransferases"/>
    <property type="match status" value="1"/>
</dbReference>
<dbReference type="GO" id="GO:0005737">
    <property type="term" value="C:cytoplasm"/>
    <property type="evidence" value="ECO:0007669"/>
    <property type="project" value="UniProtKB-SubCell"/>
</dbReference>
<dbReference type="GO" id="GO:0005634">
    <property type="term" value="C:nucleus"/>
    <property type="evidence" value="ECO:0007669"/>
    <property type="project" value="UniProtKB-SubCell"/>
</dbReference>
<evidence type="ECO:0000256" key="8">
    <source>
        <dbReference type="ARBA" id="ARBA00023242"/>
    </source>
</evidence>
<evidence type="ECO:0000256" key="5">
    <source>
        <dbReference type="ARBA" id="ARBA00022490"/>
    </source>
</evidence>
<accession>A0A433SVD9</accession>
<evidence type="ECO:0000256" key="1">
    <source>
        <dbReference type="ARBA" id="ARBA00004123"/>
    </source>
</evidence>
<dbReference type="GO" id="GO:0032259">
    <property type="term" value="P:methylation"/>
    <property type="evidence" value="ECO:0007669"/>
    <property type="project" value="UniProtKB-KW"/>
</dbReference>
<dbReference type="EMBL" id="RQTK01000961">
    <property type="protein sequence ID" value="RUS73242.1"/>
    <property type="molecule type" value="Genomic_DNA"/>
</dbReference>
<evidence type="ECO:0000256" key="7">
    <source>
        <dbReference type="ARBA" id="ARBA00022679"/>
    </source>
</evidence>
<proteinExistence type="predicted"/>
<dbReference type="Pfam" id="PF10294">
    <property type="entry name" value="Methyltransf_16"/>
    <property type="match status" value="1"/>
</dbReference>
<dbReference type="CDD" id="cd02440">
    <property type="entry name" value="AdoMet_MTases"/>
    <property type="match status" value="1"/>
</dbReference>
<dbReference type="Gene3D" id="3.40.50.150">
    <property type="entry name" value="Vaccinia Virus protein VP39"/>
    <property type="match status" value="1"/>
</dbReference>
<organism evidence="9 10">
    <name type="scientific">Elysia chlorotica</name>
    <name type="common">Eastern emerald elysia</name>
    <name type="synonym">Sea slug</name>
    <dbReference type="NCBI Taxonomy" id="188477"/>
    <lineage>
        <taxon>Eukaryota</taxon>
        <taxon>Metazoa</taxon>
        <taxon>Spiralia</taxon>
        <taxon>Lophotrochozoa</taxon>
        <taxon>Mollusca</taxon>
        <taxon>Gastropoda</taxon>
        <taxon>Heterobranchia</taxon>
        <taxon>Euthyneura</taxon>
        <taxon>Panpulmonata</taxon>
        <taxon>Sacoglossa</taxon>
        <taxon>Placobranchoidea</taxon>
        <taxon>Plakobranchidae</taxon>
        <taxon>Elysia</taxon>
    </lineage>
</organism>
<dbReference type="InterPro" id="IPR025800">
    <property type="entry name" value="CaM-Lys-N-MeTrfase"/>
</dbReference>
<keyword evidence="5" id="KW-0963">Cytoplasm</keyword>
<keyword evidence="7" id="KW-0808">Transferase</keyword>
<evidence type="ECO:0000256" key="4">
    <source>
        <dbReference type="ARBA" id="ARBA00020594"/>
    </source>
</evidence>
<dbReference type="GO" id="GO:0018025">
    <property type="term" value="F:calmodulin-lysine N-methyltransferase activity"/>
    <property type="evidence" value="ECO:0007669"/>
    <property type="project" value="UniProtKB-EC"/>
</dbReference>
<dbReference type="PANTHER" id="PTHR13539:SF3">
    <property type="entry name" value="CALMODULIN-LYSINE N-METHYLTRANSFERASE"/>
    <property type="match status" value="1"/>
</dbReference>